<keyword evidence="2 5" id="KW-0378">Hydrolase</keyword>
<dbReference type="GO" id="GO:0004806">
    <property type="term" value="F:triacylglycerol lipase activity"/>
    <property type="evidence" value="ECO:0007669"/>
    <property type="project" value="UniProtKB-EC"/>
</dbReference>
<evidence type="ECO:0000313" key="5">
    <source>
        <dbReference type="EMBL" id="ACL96921.1"/>
    </source>
</evidence>
<keyword evidence="6" id="KW-1185">Reference proteome</keyword>
<feature type="chain" id="PRO_5002605933" evidence="3">
    <location>
        <begin position="20"/>
        <end position="278"/>
    </location>
</feature>
<dbReference type="KEGG" id="ccs:CCNA_03456"/>
<dbReference type="OrthoDB" id="9806180at2"/>
<evidence type="ECO:0000259" key="4">
    <source>
        <dbReference type="Pfam" id="PF07859"/>
    </source>
</evidence>
<dbReference type="HOGENOM" id="CLU_012494_4_3_5"/>
<dbReference type="Proteomes" id="UP000001364">
    <property type="component" value="Chromosome"/>
</dbReference>
<dbReference type="InterPro" id="IPR029058">
    <property type="entry name" value="AB_hydrolase_fold"/>
</dbReference>
<comment type="similarity">
    <text evidence="1">Belongs to the 'GDXG' lipolytic enzyme family.</text>
</comment>
<keyword evidence="3" id="KW-0732">Signal</keyword>
<dbReference type="EC" id="3.1.1.3" evidence="5"/>
<evidence type="ECO:0000256" key="3">
    <source>
        <dbReference type="SAM" id="SignalP"/>
    </source>
</evidence>
<reference evidence="5 6" key="1">
    <citation type="journal article" date="2010" name="J. Bacteriol.">
        <title>The genetic basis of laboratory adaptation in Caulobacter crescentus.</title>
        <authorList>
            <person name="Marks M.E."/>
            <person name="Castro-Rojas C.M."/>
            <person name="Teiling C."/>
            <person name="Du L."/>
            <person name="Kapatral V."/>
            <person name="Walunas T.L."/>
            <person name="Crosson S."/>
        </authorList>
    </citation>
    <scope>NUCLEOTIDE SEQUENCE [LARGE SCALE GENOMIC DNA]</scope>
    <source>
        <strain evidence="6">NA1000 / CB15N</strain>
    </source>
</reference>
<dbReference type="RefSeq" id="YP_002518829.1">
    <property type="nucleotide sequence ID" value="NC_011916.1"/>
</dbReference>
<evidence type="ECO:0000313" key="6">
    <source>
        <dbReference type="Proteomes" id="UP000001364"/>
    </source>
</evidence>
<dbReference type="InterPro" id="IPR013094">
    <property type="entry name" value="AB_hydrolase_3"/>
</dbReference>
<feature type="signal peptide" evidence="3">
    <location>
        <begin position="1"/>
        <end position="19"/>
    </location>
</feature>
<sequence>MKLIMIVMGLCLAVSAAQAQTSTPAPVIETYKTVGDQALKAHVFGAADKAPAPRAAVLLFHGGGWTEGEAEWTYGRATMLAAMGLVAIPIQYRLTRKDVSPLDALADACDAFAWTRANAKRLGVDPKRVAAYGVSAGGQLSAAAGLGACPGKARGPDLMLLWSPALDVAEDGWFRKIMAGKDPAKVSPLALADQQGPPTAIVQGEADTLTPLKSAEAFCAKRRAAGGVCEINRYPGLGHLLTRNTSNQESNFDIDPQASRDGFAKLQAFLTARGYVRP</sequence>
<feature type="domain" description="Alpha/beta hydrolase fold-3" evidence="4">
    <location>
        <begin position="57"/>
        <end position="168"/>
    </location>
</feature>
<dbReference type="RefSeq" id="WP_010921175.1">
    <property type="nucleotide sequence ID" value="NC_011916.1"/>
</dbReference>
<dbReference type="Pfam" id="PF07859">
    <property type="entry name" value="Abhydrolase_3"/>
    <property type="match status" value="1"/>
</dbReference>
<evidence type="ECO:0000256" key="1">
    <source>
        <dbReference type="ARBA" id="ARBA00010515"/>
    </source>
</evidence>
<dbReference type="SMR" id="A0A0H3CBM8"/>
<dbReference type="SUPFAM" id="SSF53474">
    <property type="entry name" value="alpha/beta-Hydrolases"/>
    <property type="match status" value="1"/>
</dbReference>
<dbReference type="GeneID" id="7332453"/>
<dbReference type="AlphaFoldDB" id="A0A0H3CBM8"/>
<organism evidence="5 6">
    <name type="scientific">Caulobacter vibrioides (strain NA1000 / CB15N)</name>
    <name type="common">Caulobacter crescentus</name>
    <dbReference type="NCBI Taxonomy" id="565050"/>
    <lineage>
        <taxon>Bacteria</taxon>
        <taxon>Pseudomonadati</taxon>
        <taxon>Pseudomonadota</taxon>
        <taxon>Alphaproteobacteria</taxon>
        <taxon>Caulobacterales</taxon>
        <taxon>Caulobacteraceae</taxon>
        <taxon>Caulobacter</taxon>
    </lineage>
</organism>
<dbReference type="InterPro" id="IPR050300">
    <property type="entry name" value="GDXG_lipolytic_enzyme"/>
</dbReference>
<name>A0A0H3CBM8_CAUVN</name>
<dbReference type="PANTHER" id="PTHR48081:SF30">
    <property type="entry name" value="ACETYL-HYDROLASE LIPR-RELATED"/>
    <property type="match status" value="1"/>
</dbReference>
<dbReference type="PANTHER" id="PTHR48081">
    <property type="entry name" value="AB HYDROLASE SUPERFAMILY PROTEIN C4A8.06C"/>
    <property type="match status" value="1"/>
</dbReference>
<dbReference type="PATRIC" id="fig|565050.3.peg.3369"/>
<dbReference type="EMBL" id="CP001340">
    <property type="protein sequence ID" value="ACL96921.1"/>
    <property type="molecule type" value="Genomic_DNA"/>
</dbReference>
<dbReference type="Gene3D" id="3.40.50.1820">
    <property type="entry name" value="alpha/beta hydrolase"/>
    <property type="match status" value="1"/>
</dbReference>
<accession>A0A0H3CBM8</accession>
<protein>
    <submittedName>
        <fullName evidence="5">Esterase/lipase</fullName>
        <ecNumber evidence="5">3.1.1.3</ecNumber>
    </submittedName>
</protein>
<proteinExistence type="inferred from homology"/>
<evidence type="ECO:0000256" key="2">
    <source>
        <dbReference type="ARBA" id="ARBA00022801"/>
    </source>
</evidence>
<gene>
    <name evidence="5" type="ordered locus">CCNA_03456</name>
</gene>